<name>A0A9W9A9C1_9AGAR</name>
<gene>
    <name evidence="3" type="ORF">J3R30DRAFT_3486028</name>
</gene>
<dbReference type="InterPro" id="IPR002347">
    <property type="entry name" value="SDR_fam"/>
</dbReference>
<dbReference type="EMBL" id="JAOTPV010000010">
    <property type="protein sequence ID" value="KAJ4477457.1"/>
    <property type="molecule type" value="Genomic_DNA"/>
</dbReference>
<sequence length="349" mass="37604">MSTSSSTTPNEVAPAGFVPILDDQLFEHAERLRDKVVIITGAANGIGKETATRFASFGARIVIGDLDVAGAEQTISEIVASGGQAVAQKCNVTVWDDQVDLFELAIKRFGSVDVVIPNAGIGEPEDFLKVKLDKIGKPQKLNMPTVQVNLIGVMYTVHLAQYYLVQRRPDSTSLKAIILIGSMASWSSFPLAPTYSACKHAVLGLMRSLDPIVSARGIRIACITPFFAETGIITPLKVFLAGCPLTPVPRIAGAIIYAASHPDPATSGCGYILPDDGPVFKVPREEFKMGVYKVLDDRLKSVKGIVYVVRFLQDIVKLVAKPLLASVTVLGLARALWSNREVLRGFVKI</sequence>
<dbReference type="PANTHER" id="PTHR43180">
    <property type="entry name" value="3-OXOACYL-(ACYL-CARRIER-PROTEIN) REDUCTASE (AFU_ORTHOLOGUE AFUA_6G11210)"/>
    <property type="match status" value="1"/>
</dbReference>
<organism evidence="3 4">
    <name type="scientific">Lentinula aciculospora</name>
    <dbReference type="NCBI Taxonomy" id="153920"/>
    <lineage>
        <taxon>Eukaryota</taxon>
        <taxon>Fungi</taxon>
        <taxon>Dikarya</taxon>
        <taxon>Basidiomycota</taxon>
        <taxon>Agaricomycotina</taxon>
        <taxon>Agaricomycetes</taxon>
        <taxon>Agaricomycetidae</taxon>
        <taxon>Agaricales</taxon>
        <taxon>Marasmiineae</taxon>
        <taxon>Omphalotaceae</taxon>
        <taxon>Lentinula</taxon>
    </lineage>
</organism>
<dbReference type="InterPro" id="IPR036291">
    <property type="entry name" value="NAD(P)-bd_dom_sf"/>
</dbReference>
<keyword evidence="4" id="KW-1185">Reference proteome</keyword>
<protein>
    <recommendedName>
        <fullName evidence="5">NAD(P)-binding protein</fullName>
    </recommendedName>
</protein>
<comment type="caution">
    <text evidence="3">The sequence shown here is derived from an EMBL/GenBank/DDBJ whole genome shotgun (WGS) entry which is preliminary data.</text>
</comment>
<dbReference type="OrthoDB" id="5371740at2759"/>
<evidence type="ECO:0000256" key="1">
    <source>
        <dbReference type="ARBA" id="ARBA00006484"/>
    </source>
</evidence>
<dbReference type="GO" id="GO:0016491">
    <property type="term" value="F:oxidoreductase activity"/>
    <property type="evidence" value="ECO:0007669"/>
    <property type="project" value="UniProtKB-KW"/>
</dbReference>
<dbReference type="SUPFAM" id="SSF51735">
    <property type="entry name" value="NAD(P)-binding Rossmann-fold domains"/>
    <property type="match status" value="1"/>
</dbReference>
<comment type="similarity">
    <text evidence="1">Belongs to the short-chain dehydrogenases/reductases (SDR) family.</text>
</comment>
<dbReference type="Gene3D" id="3.40.50.720">
    <property type="entry name" value="NAD(P)-binding Rossmann-like Domain"/>
    <property type="match status" value="1"/>
</dbReference>
<dbReference type="PRINTS" id="PR00081">
    <property type="entry name" value="GDHRDH"/>
</dbReference>
<evidence type="ECO:0000313" key="4">
    <source>
        <dbReference type="Proteomes" id="UP001150266"/>
    </source>
</evidence>
<dbReference type="AlphaFoldDB" id="A0A9W9A9C1"/>
<dbReference type="Pfam" id="PF00106">
    <property type="entry name" value="adh_short"/>
    <property type="match status" value="1"/>
</dbReference>
<reference evidence="3" key="1">
    <citation type="submission" date="2022-08" db="EMBL/GenBank/DDBJ databases">
        <title>A Global Phylogenomic Analysis of the Shiitake Genus Lentinula.</title>
        <authorList>
            <consortium name="DOE Joint Genome Institute"/>
            <person name="Sierra-Patev S."/>
            <person name="Min B."/>
            <person name="Naranjo-Ortiz M."/>
            <person name="Looney B."/>
            <person name="Konkel Z."/>
            <person name="Slot J.C."/>
            <person name="Sakamoto Y."/>
            <person name="Steenwyk J.L."/>
            <person name="Rokas A."/>
            <person name="Carro J."/>
            <person name="Camarero S."/>
            <person name="Ferreira P."/>
            <person name="Molpeceres G."/>
            <person name="Ruiz-Duenas F.J."/>
            <person name="Serrano A."/>
            <person name="Henrissat B."/>
            <person name="Drula E."/>
            <person name="Hughes K.W."/>
            <person name="Mata J.L."/>
            <person name="Ishikawa N.K."/>
            <person name="Vargas-Isla R."/>
            <person name="Ushijima S."/>
            <person name="Smith C.A."/>
            <person name="Ahrendt S."/>
            <person name="Andreopoulos W."/>
            <person name="He G."/>
            <person name="Labutti K."/>
            <person name="Lipzen A."/>
            <person name="Ng V."/>
            <person name="Riley R."/>
            <person name="Sandor L."/>
            <person name="Barry K."/>
            <person name="Martinez A.T."/>
            <person name="Xiao Y."/>
            <person name="Gibbons J.G."/>
            <person name="Terashima K."/>
            <person name="Grigoriev I.V."/>
            <person name="Hibbett D.S."/>
        </authorList>
    </citation>
    <scope>NUCLEOTIDE SEQUENCE</scope>
    <source>
        <strain evidence="3">JLM2183</strain>
    </source>
</reference>
<proteinExistence type="inferred from homology"/>
<dbReference type="PANTHER" id="PTHR43180:SF33">
    <property type="entry name" value="15-HYDROXYPROSTAGLANDIN DEHYDROGENASE [NAD(+)]-LIKE"/>
    <property type="match status" value="1"/>
</dbReference>
<evidence type="ECO:0000313" key="3">
    <source>
        <dbReference type="EMBL" id="KAJ4477457.1"/>
    </source>
</evidence>
<accession>A0A9W9A9C1</accession>
<keyword evidence="2" id="KW-0560">Oxidoreductase</keyword>
<evidence type="ECO:0008006" key="5">
    <source>
        <dbReference type="Google" id="ProtNLM"/>
    </source>
</evidence>
<evidence type="ECO:0000256" key="2">
    <source>
        <dbReference type="ARBA" id="ARBA00023002"/>
    </source>
</evidence>
<dbReference type="Proteomes" id="UP001150266">
    <property type="component" value="Unassembled WGS sequence"/>
</dbReference>